<name>A0A1M5U9X5_9RHOB</name>
<protein>
    <recommendedName>
        <fullName evidence="3">DUF3800 domain-containing protein</fullName>
    </recommendedName>
</protein>
<keyword evidence="2" id="KW-1185">Reference proteome</keyword>
<proteinExistence type="predicted"/>
<dbReference type="AlphaFoldDB" id="A0A1M5U9X5"/>
<dbReference type="STRING" id="870908.SAMN04488044_2842"/>
<evidence type="ECO:0000313" key="1">
    <source>
        <dbReference type="EMBL" id="SHH59832.1"/>
    </source>
</evidence>
<evidence type="ECO:0008006" key="3">
    <source>
        <dbReference type="Google" id="ProtNLM"/>
    </source>
</evidence>
<dbReference type="InterPro" id="IPR024524">
    <property type="entry name" value="DUF3800"/>
</dbReference>
<evidence type="ECO:0000313" key="2">
    <source>
        <dbReference type="Proteomes" id="UP000184211"/>
    </source>
</evidence>
<reference evidence="2" key="1">
    <citation type="submission" date="2016-11" db="EMBL/GenBank/DDBJ databases">
        <authorList>
            <person name="Varghese N."/>
            <person name="Submissions S."/>
        </authorList>
    </citation>
    <scope>NUCLEOTIDE SEQUENCE [LARGE SCALE GENOMIC DNA]</scope>
    <source>
        <strain evidence="2">DSM 28223</strain>
    </source>
</reference>
<dbReference type="Pfam" id="PF12686">
    <property type="entry name" value="DUF3800"/>
    <property type="match status" value="1"/>
</dbReference>
<gene>
    <name evidence="1" type="ORF">SAMN04488044_2842</name>
</gene>
<dbReference type="EMBL" id="FQWM01000006">
    <property type="protein sequence ID" value="SHH59832.1"/>
    <property type="molecule type" value="Genomic_DNA"/>
</dbReference>
<accession>A0A1M5U9X5</accession>
<dbReference type="Proteomes" id="UP000184211">
    <property type="component" value="Unassembled WGS sequence"/>
</dbReference>
<sequence>MYLMYVDESGDPGNNTAQSDYFCLSGLVVHESEWRAFIDRLVAFRQTMRSVYGLPLRTEIHAVEIVRKNQFDIAKHHRLAILRNYLDELSKLNSISITNVVVNKANKPADFDIFSAAWSTLFQRFENTIAHGNFPGGYKRSYGLVFTDATSGKKLTSIMRRMSVYNPIPNRWGGGFNNSPIVRIIEDPSERNSKASLPIQSCDVVAYFLHQRLRPNSYIRKKGASKYFDRLDPVLNKLASAKDPQGIVFI</sequence>
<organism evidence="1 2">
    <name type="scientific">Cognatishimia maritima</name>
    <dbReference type="NCBI Taxonomy" id="870908"/>
    <lineage>
        <taxon>Bacteria</taxon>
        <taxon>Pseudomonadati</taxon>
        <taxon>Pseudomonadota</taxon>
        <taxon>Alphaproteobacteria</taxon>
        <taxon>Rhodobacterales</taxon>
        <taxon>Paracoccaceae</taxon>
        <taxon>Cognatishimia</taxon>
    </lineage>
</organism>